<protein>
    <submittedName>
        <fullName evidence="1">Uncharacterized protein</fullName>
    </submittedName>
</protein>
<dbReference type="RefSeq" id="WP_006257734.1">
    <property type="nucleotide sequence ID" value="NZ_BCMQ01000001.1"/>
</dbReference>
<dbReference type="eggNOG" id="ENOG5030YUU">
    <property type="taxonomic scope" value="Bacteria"/>
</dbReference>
<dbReference type="Proteomes" id="UP000069030">
    <property type="component" value="Chromosome"/>
</dbReference>
<evidence type="ECO:0000313" key="1">
    <source>
        <dbReference type="EMBL" id="ALU25789.1"/>
    </source>
</evidence>
<sequence>MKYVKEFSALDFDNDILVVDFKDHQIENPIVQVSEIIDEFVYQVKPCKIFISKAHNIDIATDVPFRGRVVIR</sequence>
<dbReference type="AlphaFoldDB" id="A0A0S7EDC5"/>
<proteinExistence type="predicted"/>
<accession>A0A0S7EDC5</accession>
<organism evidence="1 2">
    <name type="scientific">Myroides odoratimimus</name>
    <dbReference type="NCBI Taxonomy" id="76832"/>
    <lineage>
        <taxon>Bacteria</taxon>
        <taxon>Pseudomonadati</taxon>
        <taxon>Bacteroidota</taxon>
        <taxon>Flavobacteriia</taxon>
        <taxon>Flavobacteriales</taxon>
        <taxon>Flavobacteriaceae</taxon>
        <taxon>Myroides</taxon>
    </lineage>
</organism>
<dbReference type="GeneID" id="66974420"/>
<gene>
    <name evidence="1" type="ORF">AS202_06405</name>
</gene>
<dbReference type="EMBL" id="CP013690">
    <property type="protein sequence ID" value="ALU25789.1"/>
    <property type="molecule type" value="Genomic_DNA"/>
</dbReference>
<reference evidence="1 2" key="1">
    <citation type="journal article" date="2016" name="J. Zhejiang Univ. Sci. B">
        <title>Antibiotic resistance mechanisms of Myroides sp.</title>
        <authorList>
            <person name="Hu S."/>
            <person name="Yuan S."/>
            <person name="Qu H."/>
            <person name="Jiang T."/>
            <person name="Zhou Y."/>
            <person name="Wang M."/>
            <person name="Ming D."/>
        </authorList>
    </citation>
    <scope>NUCLEOTIDE SEQUENCE [LARGE SCALE GENOMIC DNA]</scope>
    <source>
        <strain evidence="1 2">PR63039</strain>
    </source>
</reference>
<name>A0A0S7EDC5_9FLAO</name>
<evidence type="ECO:0000313" key="2">
    <source>
        <dbReference type="Proteomes" id="UP000069030"/>
    </source>
</evidence>
<dbReference type="KEGG" id="mod:AS202_06405"/>